<evidence type="ECO:0000256" key="2">
    <source>
        <dbReference type="ARBA" id="ARBA00008481"/>
    </source>
</evidence>
<keyword evidence="5 6" id="KW-0884">PQQ biosynthesis</keyword>
<dbReference type="Proteomes" id="UP001500683">
    <property type="component" value="Unassembled WGS sequence"/>
</dbReference>
<dbReference type="RefSeq" id="WP_344949929.1">
    <property type="nucleotide sequence ID" value="NZ_BAAAZG010000026.1"/>
</dbReference>
<dbReference type="Pfam" id="PF12706">
    <property type="entry name" value="Lactamase_B_2"/>
    <property type="match status" value="1"/>
</dbReference>
<comment type="similarity">
    <text evidence="2 6">Belongs to the PqqB family.</text>
</comment>
<dbReference type="SUPFAM" id="SSF56281">
    <property type="entry name" value="Metallo-hydrolase/oxidoreductase"/>
    <property type="match status" value="1"/>
</dbReference>
<dbReference type="InterPro" id="IPR036866">
    <property type="entry name" value="RibonucZ/Hydroxyglut_hydro"/>
</dbReference>
<dbReference type="EMBL" id="BAAAZG010000026">
    <property type="protein sequence ID" value="GAA4079315.1"/>
    <property type="molecule type" value="Genomic_DNA"/>
</dbReference>
<feature type="domain" description="Metallo-beta-lactamase" evidence="7">
    <location>
        <begin position="49"/>
        <end position="260"/>
    </location>
</feature>
<organism evidence="8 9">
    <name type="scientific">Actinomadura miaoliensis</name>
    <dbReference type="NCBI Taxonomy" id="430685"/>
    <lineage>
        <taxon>Bacteria</taxon>
        <taxon>Bacillati</taxon>
        <taxon>Actinomycetota</taxon>
        <taxon>Actinomycetes</taxon>
        <taxon>Streptosporangiales</taxon>
        <taxon>Thermomonosporaceae</taxon>
        <taxon>Actinomadura</taxon>
    </lineage>
</organism>
<protein>
    <recommendedName>
        <fullName evidence="3 6">Coenzyme PQQ synthesis protein B</fullName>
    </recommendedName>
    <alternativeName>
        <fullName evidence="6">Pyrroloquinoline quinone biosynthesis protein B</fullName>
    </alternativeName>
</protein>
<evidence type="ECO:0000256" key="5">
    <source>
        <dbReference type="ARBA" id="ARBA00022905"/>
    </source>
</evidence>
<evidence type="ECO:0000256" key="4">
    <source>
        <dbReference type="ARBA" id="ARBA00022448"/>
    </source>
</evidence>
<evidence type="ECO:0000313" key="9">
    <source>
        <dbReference type="Proteomes" id="UP001500683"/>
    </source>
</evidence>
<keyword evidence="9" id="KW-1185">Reference proteome</keyword>
<reference evidence="9" key="1">
    <citation type="journal article" date="2019" name="Int. J. Syst. Evol. Microbiol.">
        <title>The Global Catalogue of Microorganisms (GCM) 10K type strain sequencing project: providing services to taxonomists for standard genome sequencing and annotation.</title>
        <authorList>
            <consortium name="The Broad Institute Genomics Platform"/>
            <consortium name="The Broad Institute Genome Sequencing Center for Infectious Disease"/>
            <person name="Wu L."/>
            <person name="Ma J."/>
        </authorList>
    </citation>
    <scope>NUCLEOTIDE SEQUENCE [LARGE SCALE GENOMIC DNA]</scope>
    <source>
        <strain evidence="9">JCM 16702</strain>
    </source>
</reference>
<dbReference type="NCBIfam" id="TIGR02108">
    <property type="entry name" value="PQQ_syn_pqqB"/>
    <property type="match status" value="1"/>
</dbReference>
<sequence length="296" mass="31509">MRAVILGAAAGGGLPQWNCRCEGCRAARTGAVPPLTQSSLAIRAEDGPWHLVNVSPDVRYQLEALGAHDRRADGGDAGAPASFHDVVLTDAQLDHTLGLLTLRESPEPLTLHATDTVRRLLTSDFDAGGMLAQWRKVDWHPLRTGEPTRLAGGLVMTPIDLEGPLPRYAGGGTAPGAAVGLVFSEGDATLLYAPCVARLNDALRGHLATADCAMLDGTCWSDGEVAHRTARQMGHVPIDGDDGLLRLLERVRPPRTILVHLNNTNPVILPGSPERARLDELGVEVAVDGMEVRLRP</sequence>
<comment type="caution">
    <text evidence="8">The sequence shown here is derived from an EMBL/GenBank/DDBJ whole genome shotgun (WGS) entry which is preliminary data.</text>
</comment>
<evidence type="ECO:0000256" key="1">
    <source>
        <dbReference type="ARBA" id="ARBA00004886"/>
    </source>
</evidence>
<dbReference type="HAMAP" id="MF_00653">
    <property type="entry name" value="PQQ_syn_PqqB"/>
    <property type="match status" value="1"/>
</dbReference>
<gene>
    <name evidence="6 8" type="primary">pqqB</name>
    <name evidence="8" type="ORF">GCM10022214_42000</name>
</gene>
<name>A0ABP7W258_9ACTN</name>
<evidence type="ECO:0000259" key="7">
    <source>
        <dbReference type="Pfam" id="PF12706"/>
    </source>
</evidence>
<keyword evidence="4 6" id="KW-0813">Transport</keyword>
<evidence type="ECO:0000313" key="8">
    <source>
        <dbReference type="EMBL" id="GAA4079315.1"/>
    </source>
</evidence>
<evidence type="ECO:0000256" key="3">
    <source>
        <dbReference type="ARBA" id="ARBA00015084"/>
    </source>
</evidence>
<dbReference type="InterPro" id="IPR011842">
    <property type="entry name" value="PQQ_synth_PqqB"/>
</dbReference>
<comment type="function">
    <text evidence="6">May be involved in the transport of PQQ or its precursor to the periplasm.</text>
</comment>
<proteinExistence type="inferred from homology"/>
<evidence type="ECO:0000256" key="6">
    <source>
        <dbReference type="HAMAP-Rule" id="MF_00653"/>
    </source>
</evidence>
<accession>A0ABP7W258</accession>
<comment type="pathway">
    <text evidence="1 6">Cofactor biosynthesis; pyrroloquinoline quinone biosynthesis.</text>
</comment>
<dbReference type="Gene3D" id="3.60.15.10">
    <property type="entry name" value="Ribonuclease Z/Hydroxyacylglutathione hydrolase-like"/>
    <property type="match status" value="1"/>
</dbReference>
<dbReference type="InterPro" id="IPR001279">
    <property type="entry name" value="Metallo-B-lactamas"/>
</dbReference>